<dbReference type="Proteomes" id="UP000034803">
    <property type="component" value="Unassembled WGS sequence"/>
</dbReference>
<comment type="caution">
    <text evidence="1">The sequence shown here is derived from an EMBL/GenBank/DDBJ whole genome shotgun (WGS) entry which is preliminary data.</text>
</comment>
<sequence length="62" mass="7407">MAKRLYVFMTLCLYVFMAVQRDGNQKFSSVYMAKRLYVFMTLCLYDRMVKCLYDFMASIKGC</sequence>
<proteinExistence type="predicted"/>
<evidence type="ECO:0000313" key="2">
    <source>
        <dbReference type="Proteomes" id="UP000034803"/>
    </source>
</evidence>
<dbReference type="EMBL" id="LBOI01000024">
    <property type="protein sequence ID" value="KKP30813.1"/>
    <property type="molecule type" value="Genomic_DNA"/>
</dbReference>
<dbReference type="AlphaFoldDB" id="A0A0F9YHB3"/>
<reference evidence="1 2" key="1">
    <citation type="journal article" date="2015" name="Nature">
        <title>rRNA introns, odd ribosomes, and small enigmatic genomes across a large radiation of phyla.</title>
        <authorList>
            <person name="Brown C.T."/>
            <person name="Hug L.A."/>
            <person name="Thomas B.C."/>
            <person name="Sharon I."/>
            <person name="Castelle C.J."/>
            <person name="Singh A."/>
            <person name="Wilkins M.J."/>
            <person name="Williams K.H."/>
            <person name="Banfield J.F."/>
        </authorList>
    </citation>
    <scope>NUCLEOTIDE SEQUENCE [LARGE SCALE GENOMIC DNA]</scope>
</reference>
<name>A0A0F9YHB3_9BACT</name>
<accession>A0A0F9YHB3</accession>
<gene>
    <name evidence="1" type="ORF">UR21_C0024G0006</name>
</gene>
<protein>
    <submittedName>
        <fullName evidence="1">Uncharacterized protein</fullName>
    </submittedName>
</protein>
<organism evidence="1 2">
    <name type="scientific">Candidatus Woesebacteria bacterium GW2011_GWC2_31_9</name>
    <dbReference type="NCBI Taxonomy" id="1618586"/>
    <lineage>
        <taxon>Bacteria</taxon>
        <taxon>Candidatus Woeseibacteriota</taxon>
    </lineage>
</organism>
<evidence type="ECO:0000313" key="1">
    <source>
        <dbReference type="EMBL" id="KKP30813.1"/>
    </source>
</evidence>